<evidence type="ECO:0000256" key="3">
    <source>
        <dbReference type="ARBA" id="ARBA00022676"/>
    </source>
</evidence>
<evidence type="ECO:0000256" key="1">
    <source>
        <dbReference type="ARBA" id="ARBA00004389"/>
    </source>
</evidence>
<comment type="subcellular location">
    <subcellularLocation>
        <location evidence="1">Endoplasmic reticulum membrane</location>
        <topology evidence="1">Single-pass membrane protein</topology>
    </subcellularLocation>
</comment>
<proteinExistence type="predicted"/>
<protein>
    <submittedName>
        <fullName evidence="9">Chitobiosyldiphosphodolichol beta-mannosyltransferase</fullName>
    </submittedName>
</protein>
<sequence length="280" mass="32379">MDVRSQRPLAVCNSHTSFLPRTPRVDVFSNFDFSGETSVEREGYVVGCMLRHILLKFATYIEKHFGQTSDHNICVTYAMKKDLLENWNIRATVLYDRPPTIFHPINLEEKHTWYMKISEQYPVFQNHTRDNLNLQPENNVIVERTTFTQLINGTVKYRNDRPGLLFSSTSWTQDEDFSILLEALQIYENDYAKKKLPKLICVITGKGPMKQHYEKIIDSRQWQHVKVVTPWLHANDYPTMVASADLGVCLHISSSGLDLPMKIVDMFGAGLPVCAYGFQW</sequence>
<dbReference type="PANTHER" id="PTHR13036">
    <property type="entry name" value="BETA1,4 MANNOSYLTRANSFERASE"/>
    <property type="match status" value="1"/>
</dbReference>
<keyword evidence="4 9" id="KW-0808">Transferase</keyword>
<organism evidence="9 10">
    <name type="scientific">Eumeta variegata</name>
    <name type="common">Bagworm moth</name>
    <name type="synonym">Eumeta japonica</name>
    <dbReference type="NCBI Taxonomy" id="151549"/>
    <lineage>
        <taxon>Eukaryota</taxon>
        <taxon>Metazoa</taxon>
        <taxon>Ecdysozoa</taxon>
        <taxon>Arthropoda</taxon>
        <taxon>Hexapoda</taxon>
        <taxon>Insecta</taxon>
        <taxon>Pterygota</taxon>
        <taxon>Neoptera</taxon>
        <taxon>Endopterygota</taxon>
        <taxon>Lepidoptera</taxon>
        <taxon>Glossata</taxon>
        <taxon>Ditrysia</taxon>
        <taxon>Tineoidea</taxon>
        <taxon>Psychidae</taxon>
        <taxon>Oiketicinae</taxon>
        <taxon>Eumeta</taxon>
    </lineage>
</organism>
<dbReference type="SUPFAM" id="SSF53756">
    <property type="entry name" value="UDP-Glycosyltransferase/glycogen phosphorylase"/>
    <property type="match status" value="1"/>
</dbReference>
<dbReference type="Proteomes" id="UP000299102">
    <property type="component" value="Unassembled WGS sequence"/>
</dbReference>
<dbReference type="Gene3D" id="3.40.50.2000">
    <property type="entry name" value="Glycogen Phosphorylase B"/>
    <property type="match status" value="1"/>
</dbReference>
<evidence type="ECO:0000313" key="10">
    <source>
        <dbReference type="Proteomes" id="UP000299102"/>
    </source>
</evidence>
<evidence type="ECO:0000256" key="6">
    <source>
        <dbReference type="ARBA" id="ARBA00022824"/>
    </source>
</evidence>
<dbReference type="STRING" id="151549.A0A4C1Y0V2"/>
<dbReference type="GO" id="GO:0005789">
    <property type="term" value="C:endoplasmic reticulum membrane"/>
    <property type="evidence" value="ECO:0007669"/>
    <property type="project" value="UniProtKB-SubCell"/>
</dbReference>
<dbReference type="OrthoDB" id="7145268at2759"/>
<dbReference type="PANTHER" id="PTHR13036:SF0">
    <property type="entry name" value="CHITOBIOSYLDIPHOSPHODOLICHOL BETA-MANNOSYLTRANSFERASE"/>
    <property type="match status" value="1"/>
</dbReference>
<keyword evidence="6" id="KW-0256">Endoplasmic reticulum</keyword>
<keyword evidence="5" id="KW-0812">Transmembrane</keyword>
<keyword evidence="8" id="KW-0472">Membrane</keyword>
<keyword evidence="3 9" id="KW-0328">Glycosyltransferase</keyword>
<name>A0A4C1Y0V2_EUMVA</name>
<evidence type="ECO:0000256" key="4">
    <source>
        <dbReference type="ARBA" id="ARBA00022679"/>
    </source>
</evidence>
<evidence type="ECO:0000313" key="9">
    <source>
        <dbReference type="EMBL" id="GBP69508.1"/>
    </source>
</evidence>
<dbReference type="InterPro" id="IPR026051">
    <property type="entry name" value="ALG1-like"/>
</dbReference>
<reference evidence="9 10" key="1">
    <citation type="journal article" date="2019" name="Commun. Biol.">
        <title>The bagworm genome reveals a unique fibroin gene that provides high tensile strength.</title>
        <authorList>
            <person name="Kono N."/>
            <person name="Nakamura H."/>
            <person name="Ohtoshi R."/>
            <person name="Tomita M."/>
            <person name="Numata K."/>
            <person name="Arakawa K."/>
        </authorList>
    </citation>
    <scope>NUCLEOTIDE SEQUENCE [LARGE SCALE GENOMIC DNA]</scope>
</reference>
<comment type="caution">
    <text evidence="9">The sequence shown here is derived from an EMBL/GenBank/DDBJ whole genome shotgun (WGS) entry which is preliminary data.</text>
</comment>
<keyword evidence="10" id="KW-1185">Reference proteome</keyword>
<evidence type="ECO:0000256" key="7">
    <source>
        <dbReference type="ARBA" id="ARBA00022989"/>
    </source>
</evidence>
<evidence type="ECO:0000256" key="5">
    <source>
        <dbReference type="ARBA" id="ARBA00022692"/>
    </source>
</evidence>
<evidence type="ECO:0000256" key="2">
    <source>
        <dbReference type="ARBA" id="ARBA00004922"/>
    </source>
</evidence>
<accession>A0A4C1Y0V2</accession>
<evidence type="ECO:0000256" key="8">
    <source>
        <dbReference type="ARBA" id="ARBA00023136"/>
    </source>
</evidence>
<gene>
    <name evidence="9" type="primary">Alg1</name>
    <name evidence="9" type="ORF">EVAR_88408_1</name>
</gene>
<dbReference type="GO" id="GO:0000030">
    <property type="term" value="F:mannosyltransferase activity"/>
    <property type="evidence" value="ECO:0007669"/>
    <property type="project" value="InterPro"/>
</dbReference>
<keyword evidence="7" id="KW-1133">Transmembrane helix</keyword>
<dbReference type="EMBL" id="BGZK01001043">
    <property type="protein sequence ID" value="GBP69508.1"/>
    <property type="molecule type" value="Genomic_DNA"/>
</dbReference>
<comment type="pathway">
    <text evidence="2">Protein modification; protein glycosylation.</text>
</comment>
<dbReference type="AlphaFoldDB" id="A0A4C1Y0V2"/>